<accession>A0A167W538</accession>
<keyword evidence="3" id="KW-1185">Reference proteome</keyword>
<name>A0A167W538_9HYPO</name>
<dbReference type="Proteomes" id="UP000076874">
    <property type="component" value="Unassembled WGS sequence"/>
</dbReference>
<dbReference type="InterPro" id="IPR011011">
    <property type="entry name" value="Znf_FYVE_PHD"/>
</dbReference>
<reference evidence="2 3" key="1">
    <citation type="journal article" date="2016" name="Genome Biol. Evol.">
        <title>Divergent and convergent evolution of fungal pathogenicity.</title>
        <authorList>
            <person name="Shang Y."/>
            <person name="Xiao G."/>
            <person name="Zheng P."/>
            <person name="Cen K."/>
            <person name="Zhan S."/>
            <person name="Wang C."/>
        </authorList>
    </citation>
    <scope>NUCLEOTIDE SEQUENCE [LARGE SCALE GENOMIC DNA]</scope>
    <source>
        <strain evidence="2 3">RCEF 264</strain>
    </source>
</reference>
<sequence>MNGYYQDGAAYPEGYGYGCQTCYAYAHMGGNEDKKNKKKKDGKKHDKKEGKKHDKKDGKKKDDKKTRKSLVYIHCHRCHESYGNEDLHDHCPVCEHRFCDKCPKEEVVDTGH</sequence>
<evidence type="ECO:0000256" key="1">
    <source>
        <dbReference type="SAM" id="MobiDB-lite"/>
    </source>
</evidence>
<dbReference type="SUPFAM" id="SSF57903">
    <property type="entry name" value="FYVE/PHD zinc finger"/>
    <property type="match status" value="1"/>
</dbReference>
<gene>
    <name evidence="2" type="ORF">SPI_03512</name>
</gene>
<protein>
    <submittedName>
        <fullName evidence="2">Uncharacterized protein</fullName>
    </submittedName>
</protein>
<dbReference type="AlphaFoldDB" id="A0A167W538"/>
<proteinExistence type="predicted"/>
<feature type="compositionally biased region" description="Basic and acidic residues" evidence="1">
    <location>
        <begin position="43"/>
        <end position="65"/>
    </location>
</feature>
<feature type="region of interest" description="Disordered" evidence="1">
    <location>
        <begin position="29"/>
        <end position="66"/>
    </location>
</feature>
<evidence type="ECO:0000313" key="3">
    <source>
        <dbReference type="Proteomes" id="UP000076874"/>
    </source>
</evidence>
<comment type="caution">
    <text evidence="2">The sequence shown here is derived from an EMBL/GenBank/DDBJ whole genome shotgun (WGS) entry which is preliminary data.</text>
</comment>
<evidence type="ECO:0000313" key="2">
    <source>
        <dbReference type="EMBL" id="OAA63349.1"/>
    </source>
</evidence>
<dbReference type="EMBL" id="AZHD01000005">
    <property type="protein sequence ID" value="OAA63349.1"/>
    <property type="molecule type" value="Genomic_DNA"/>
</dbReference>
<organism evidence="2 3">
    <name type="scientific">Niveomyces insectorum RCEF 264</name>
    <dbReference type="NCBI Taxonomy" id="1081102"/>
    <lineage>
        <taxon>Eukaryota</taxon>
        <taxon>Fungi</taxon>
        <taxon>Dikarya</taxon>
        <taxon>Ascomycota</taxon>
        <taxon>Pezizomycotina</taxon>
        <taxon>Sordariomycetes</taxon>
        <taxon>Hypocreomycetidae</taxon>
        <taxon>Hypocreales</taxon>
        <taxon>Cordycipitaceae</taxon>
        <taxon>Niveomyces</taxon>
    </lineage>
</organism>